<dbReference type="OrthoDB" id="1331669at2"/>
<keyword evidence="1" id="KW-0812">Transmembrane</keyword>
<sequence length="251" mass="28167">MNTQKSRIEQLKLNGYKLNFETSITQIFENYRKIALYAGLSLFVFGIILITLIYGGLLSYFGIETITEMTKPENLRPENLSKEFLMWYTIFAILFTSFVSPFSAGFIKMAYCADRDEEFRLSAIFTYYSSSKFFTLFTATLIISLTNTGLATIAEQLGNGAAGSVASLFISFYTILTVPLIIFGDLGVFSAIQTSVALIAKQPLLILGLLLISLIATLLGLMFIIVGILFTMPFIYSFYYILYKNIVGFEE</sequence>
<dbReference type="AlphaFoldDB" id="A0A2S1LGX9"/>
<keyword evidence="1" id="KW-1133">Transmembrane helix</keyword>
<protein>
    <recommendedName>
        <fullName evidence="4">Beta-carotene 15,15'-monooxygenase</fullName>
    </recommendedName>
</protein>
<dbReference type="EMBL" id="CP020918">
    <property type="protein sequence ID" value="AWG22958.1"/>
    <property type="molecule type" value="Genomic_DNA"/>
</dbReference>
<keyword evidence="1" id="KW-0472">Membrane</keyword>
<feature type="transmembrane region" description="Helical" evidence="1">
    <location>
        <begin position="133"/>
        <end position="154"/>
    </location>
</feature>
<feature type="transmembrane region" description="Helical" evidence="1">
    <location>
        <begin position="204"/>
        <end position="230"/>
    </location>
</feature>
<dbReference type="RefSeq" id="WP_108741863.1">
    <property type="nucleotide sequence ID" value="NZ_CP020918.1"/>
</dbReference>
<feature type="transmembrane region" description="Helical" evidence="1">
    <location>
        <begin position="85"/>
        <end position="112"/>
    </location>
</feature>
<reference evidence="2 3" key="1">
    <citation type="submission" date="2017-04" db="EMBL/GenBank/DDBJ databases">
        <title>Compelte genome sequence of WV33.</title>
        <authorList>
            <person name="Lee P.C."/>
        </authorList>
    </citation>
    <scope>NUCLEOTIDE SEQUENCE [LARGE SCALE GENOMIC DNA]</scope>
    <source>
        <strain evidence="2 3">WV33</strain>
    </source>
</reference>
<feature type="transmembrane region" description="Helical" evidence="1">
    <location>
        <begin position="166"/>
        <end position="192"/>
    </location>
</feature>
<name>A0A2S1LGX9_9FLAO</name>
<keyword evidence="3" id="KW-1185">Reference proteome</keyword>
<dbReference type="Proteomes" id="UP000244527">
    <property type="component" value="Chromosome"/>
</dbReference>
<evidence type="ECO:0000313" key="2">
    <source>
        <dbReference type="EMBL" id="AWG22958.1"/>
    </source>
</evidence>
<accession>A0A2S1LGX9</accession>
<gene>
    <name evidence="2" type="ORF">FFWV33_16205</name>
</gene>
<dbReference type="KEGG" id="ffa:FFWV33_16205"/>
<proteinExistence type="predicted"/>
<evidence type="ECO:0008006" key="4">
    <source>
        <dbReference type="Google" id="ProtNLM"/>
    </source>
</evidence>
<organism evidence="2 3">
    <name type="scientific">Flavobacterium faecale</name>
    <dbReference type="NCBI Taxonomy" id="1355330"/>
    <lineage>
        <taxon>Bacteria</taxon>
        <taxon>Pseudomonadati</taxon>
        <taxon>Bacteroidota</taxon>
        <taxon>Flavobacteriia</taxon>
        <taxon>Flavobacteriales</taxon>
        <taxon>Flavobacteriaceae</taxon>
        <taxon>Flavobacterium</taxon>
    </lineage>
</organism>
<evidence type="ECO:0000256" key="1">
    <source>
        <dbReference type="SAM" id="Phobius"/>
    </source>
</evidence>
<feature type="transmembrane region" description="Helical" evidence="1">
    <location>
        <begin position="34"/>
        <end position="63"/>
    </location>
</feature>
<evidence type="ECO:0000313" key="3">
    <source>
        <dbReference type="Proteomes" id="UP000244527"/>
    </source>
</evidence>